<dbReference type="GO" id="GO:0004519">
    <property type="term" value="F:endonuclease activity"/>
    <property type="evidence" value="ECO:0007669"/>
    <property type="project" value="UniProtKB-KW"/>
</dbReference>
<dbReference type="Pfam" id="PF04480">
    <property type="entry name" value="DUF559"/>
    <property type="match status" value="1"/>
</dbReference>
<keyword evidence="3" id="KW-0540">Nuclease</keyword>
<feature type="region of interest" description="Disordered" evidence="1">
    <location>
        <begin position="1"/>
        <end position="21"/>
    </location>
</feature>
<feature type="region of interest" description="Disordered" evidence="1">
    <location>
        <begin position="114"/>
        <end position="143"/>
    </location>
</feature>
<dbReference type="Proteomes" id="UP001209535">
    <property type="component" value="Unassembled WGS sequence"/>
</dbReference>
<dbReference type="PANTHER" id="PTHR38590:SF1">
    <property type="entry name" value="BLL0828 PROTEIN"/>
    <property type="match status" value="1"/>
</dbReference>
<keyword evidence="3" id="KW-0255">Endonuclease</keyword>
<evidence type="ECO:0000256" key="1">
    <source>
        <dbReference type="SAM" id="MobiDB-lite"/>
    </source>
</evidence>
<gene>
    <name evidence="3" type="ORF">OEZ60_05385</name>
</gene>
<feature type="region of interest" description="Disordered" evidence="1">
    <location>
        <begin position="155"/>
        <end position="187"/>
    </location>
</feature>
<dbReference type="InterPro" id="IPR007569">
    <property type="entry name" value="DUF559"/>
</dbReference>
<evidence type="ECO:0000313" key="3">
    <source>
        <dbReference type="EMBL" id="MCU9847432.1"/>
    </source>
</evidence>
<reference evidence="3 4" key="1">
    <citation type="submission" date="2022-10" db="EMBL/GenBank/DDBJ databases">
        <title>Defluviimonas sp. nov., isolated from ocean surface sediments.</title>
        <authorList>
            <person name="He W."/>
            <person name="Wang L."/>
            <person name="Zhang D.-F."/>
        </authorList>
    </citation>
    <scope>NUCLEOTIDE SEQUENCE [LARGE SCALE GENOMIC DNA]</scope>
    <source>
        <strain evidence="3 4">WL0024</strain>
    </source>
</reference>
<protein>
    <submittedName>
        <fullName evidence="3">Endonuclease domain-containing protein</fullName>
    </submittedName>
</protein>
<organism evidence="3 4">
    <name type="scientific">Albidovulum salinarum</name>
    <dbReference type="NCBI Taxonomy" id="2984153"/>
    <lineage>
        <taxon>Bacteria</taxon>
        <taxon>Pseudomonadati</taxon>
        <taxon>Pseudomonadota</taxon>
        <taxon>Alphaproteobacteria</taxon>
        <taxon>Rhodobacterales</taxon>
        <taxon>Paracoccaceae</taxon>
        <taxon>Albidovulum</taxon>
    </lineage>
</organism>
<dbReference type="CDD" id="cd01038">
    <property type="entry name" value="Endonuclease_DUF559"/>
    <property type="match status" value="1"/>
</dbReference>
<dbReference type="SUPFAM" id="SSF52980">
    <property type="entry name" value="Restriction endonuclease-like"/>
    <property type="match status" value="1"/>
</dbReference>
<dbReference type="Gene3D" id="3.40.960.10">
    <property type="entry name" value="VSR Endonuclease"/>
    <property type="match status" value="1"/>
</dbReference>
<dbReference type="RefSeq" id="WP_263333966.1">
    <property type="nucleotide sequence ID" value="NZ_JAOVQO010000004.1"/>
</dbReference>
<dbReference type="EMBL" id="JAOVQO010000004">
    <property type="protein sequence ID" value="MCU9847432.1"/>
    <property type="molecule type" value="Genomic_DNA"/>
</dbReference>
<dbReference type="InterPro" id="IPR011335">
    <property type="entry name" value="Restrct_endonuc-II-like"/>
</dbReference>
<keyword evidence="4" id="KW-1185">Reference proteome</keyword>
<evidence type="ECO:0000313" key="4">
    <source>
        <dbReference type="Proteomes" id="UP001209535"/>
    </source>
</evidence>
<accession>A0ABT2X383</accession>
<dbReference type="InterPro" id="IPR047216">
    <property type="entry name" value="Endonuclease_DUF559_bact"/>
</dbReference>
<feature type="domain" description="DUF559" evidence="2">
    <location>
        <begin position="8"/>
        <end position="112"/>
    </location>
</feature>
<name>A0ABT2X383_9RHOB</name>
<keyword evidence="3" id="KW-0378">Hydrolase</keyword>
<proteinExistence type="predicted"/>
<dbReference type="PANTHER" id="PTHR38590">
    <property type="entry name" value="BLL0828 PROTEIN"/>
    <property type="match status" value="1"/>
</dbReference>
<sequence>MTSIAPHTRANARRLRNEPTPQERRLWRKLRELDRMFGTHFRRQAPVGPYIADFAEFGRRLVIEVDGGGHGGPRDQERDAWFAGEGFTVLRFWNAEVDGDIEGVMQVVLDALEACPPPPSPPHEGEGSRDTAGAVSDRKRGGAVTCRNISVSLSDTLTAAGPGASPPPRGEGMGVGGRSGRKVKGSP</sequence>
<comment type="caution">
    <text evidence="3">The sequence shown here is derived from an EMBL/GenBank/DDBJ whole genome shotgun (WGS) entry which is preliminary data.</text>
</comment>
<evidence type="ECO:0000259" key="2">
    <source>
        <dbReference type="Pfam" id="PF04480"/>
    </source>
</evidence>